<dbReference type="SUPFAM" id="SSF54001">
    <property type="entry name" value="Cysteine proteinases"/>
    <property type="match status" value="1"/>
</dbReference>
<sequence length="272" mass="29678">MNFQFLSFLPILASLIIMAPIAESPAVTQEIPSLISQWEDTFPSPVAVIQLPKGLSDDSIFDLIDNYEINCASFPCEASDLSFTSLSEKGDFGTYEIRLSMQASEDSLNTAADSLSFAMIQMAEDVRRTAPSSLPQDLLNTAFQKVSGNASYDYALASLSGTGRMAEFMHFDRTAYGALVTKNTVCTGYSRALKGICDQLGIPCWVIIGTKKGIAHSWNAVKLGDQTSYIDCTAAAVGELEFDPFLFDKALADRYQYSPALYSIPPWESGSR</sequence>
<proteinExistence type="predicted"/>
<dbReference type="Pfam" id="PF01841">
    <property type="entry name" value="Transglut_core"/>
    <property type="match status" value="1"/>
</dbReference>
<dbReference type="InterPro" id="IPR038765">
    <property type="entry name" value="Papain-like_cys_pep_sf"/>
</dbReference>
<evidence type="ECO:0000259" key="2">
    <source>
        <dbReference type="Pfam" id="PF01841"/>
    </source>
</evidence>
<evidence type="ECO:0000313" key="3">
    <source>
        <dbReference type="EMBL" id="XBS56019.1"/>
    </source>
</evidence>
<evidence type="ECO:0000256" key="1">
    <source>
        <dbReference type="SAM" id="SignalP"/>
    </source>
</evidence>
<feature type="signal peptide" evidence="1">
    <location>
        <begin position="1"/>
        <end position="19"/>
    </location>
</feature>
<name>A0AAU7PUE0_9FIRM</name>
<accession>A0AAU7PUE0</accession>
<gene>
    <name evidence="3" type="ORF">ABFV83_09610</name>
</gene>
<dbReference type="EMBL" id="CP157940">
    <property type="protein sequence ID" value="XBS56019.1"/>
    <property type="molecule type" value="Genomic_DNA"/>
</dbReference>
<keyword evidence="1" id="KW-0732">Signal</keyword>
<dbReference type="RefSeq" id="WP_349948651.1">
    <property type="nucleotide sequence ID" value="NZ_CP157940.1"/>
</dbReference>
<feature type="domain" description="Transglutaminase-like" evidence="2">
    <location>
        <begin position="130"/>
        <end position="226"/>
    </location>
</feature>
<dbReference type="Gene3D" id="3.10.620.30">
    <property type="match status" value="1"/>
</dbReference>
<dbReference type="AlphaFoldDB" id="A0AAU7PUE0"/>
<feature type="chain" id="PRO_5043672289" evidence="1">
    <location>
        <begin position="20"/>
        <end position="272"/>
    </location>
</feature>
<protein>
    <submittedName>
        <fullName evidence="3">Transglutaminase domain-containing protein</fullName>
    </submittedName>
</protein>
<dbReference type="InterPro" id="IPR002931">
    <property type="entry name" value="Transglutaminase-like"/>
</dbReference>
<reference evidence="3" key="1">
    <citation type="submission" date="2024-06" db="EMBL/GenBank/DDBJ databases">
        <title>Lacrimispora cavernae sp. nov., a novel anaerobe isolated from bat guano pile inside a cave.</title>
        <authorList>
            <person name="Miller S.L."/>
            <person name="Lu N."/>
            <person name="King J."/>
            <person name="Sankaranarayanan K."/>
            <person name="Lawson P.A."/>
        </authorList>
    </citation>
    <scope>NUCLEOTIDE SEQUENCE</scope>
    <source>
        <strain evidence="3">BS-2</strain>
    </source>
</reference>
<organism evidence="3">
    <name type="scientific">Lacrimispora sp. BS-2</name>
    <dbReference type="NCBI Taxonomy" id="3151850"/>
    <lineage>
        <taxon>Bacteria</taxon>
        <taxon>Bacillati</taxon>
        <taxon>Bacillota</taxon>
        <taxon>Clostridia</taxon>
        <taxon>Lachnospirales</taxon>
        <taxon>Lachnospiraceae</taxon>
        <taxon>Lacrimispora</taxon>
    </lineage>
</organism>